<protein>
    <recommendedName>
        <fullName evidence="8">aminodeoxychorismate lyase</fullName>
        <ecNumber evidence="8">4.1.3.38</ecNumber>
    </recommendedName>
</protein>
<dbReference type="PROSITE" id="PS00770">
    <property type="entry name" value="AA_TRANSFER_CLASS_4"/>
    <property type="match status" value="1"/>
</dbReference>
<comment type="similarity">
    <text evidence="2">Belongs to the class-IV pyridoxal-phosphate-dependent aminotransferase family.</text>
</comment>
<dbReference type="FunFam" id="3.20.10.10:FF:000002">
    <property type="entry name" value="D-alanine aminotransferase"/>
    <property type="match status" value="1"/>
</dbReference>
<dbReference type="InterPro" id="IPR001544">
    <property type="entry name" value="Aminotrans_IV"/>
</dbReference>
<name>A0A3B0ZBM5_9ZZZZ</name>
<evidence type="ECO:0000256" key="6">
    <source>
        <dbReference type="ARBA" id="ARBA00023239"/>
    </source>
</evidence>
<dbReference type="PANTHER" id="PTHR42743">
    <property type="entry name" value="AMINO-ACID AMINOTRANSFERASE"/>
    <property type="match status" value="1"/>
</dbReference>
<dbReference type="InterPro" id="IPR036038">
    <property type="entry name" value="Aminotransferase-like"/>
</dbReference>
<proteinExistence type="inferred from homology"/>
<evidence type="ECO:0000256" key="1">
    <source>
        <dbReference type="ARBA" id="ARBA00001933"/>
    </source>
</evidence>
<dbReference type="GO" id="GO:0046656">
    <property type="term" value="P:folic acid biosynthetic process"/>
    <property type="evidence" value="ECO:0007669"/>
    <property type="project" value="UniProtKB-KW"/>
</dbReference>
<dbReference type="InterPro" id="IPR050571">
    <property type="entry name" value="Class-IV_PLP-Dep_Aminotrnsfr"/>
</dbReference>
<dbReference type="SUPFAM" id="SSF56752">
    <property type="entry name" value="D-aminoacid aminotransferase-like PLP-dependent enzymes"/>
    <property type="match status" value="1"/>
</dbReference>
<keyword evidence="6 10" id="KW-0456">Lyase</keyword>
<evidence type="ECO:0000256" key="8">
    <source>
        <dbReference type="ARBA" id="ARBA00035676"/>
    </source>
</evidence>
<accession>A0A3B0ZBM5</accession>
<dbReference type="GO" id="GO:0005829">
    <property type="term" value="C:cytosol"/>
    <property type="evidence" value="ECO:0007669"/>
    <property type="project" value="TreeGrafter"/>
</dbReference>
<dbReference type="InterPro" id="IPR017824">
    <property type="entry name" value="Aminodeoxychorismate_lyase_IV"/>
</dbReference>
<comment type="cofactor">
    <cofactor evidence="1">
        <name>pyridoxal 5'-phosphate</name>
        <dbReference type="ChEBI" id="CHEBI:597326"/>
    </cofactor>
</comment>
<evidence type="ECO:0000256" key="7">
    <source>
        <dbReference type="ARBA" id="ARBA00035633"/>
    </source>
</evidence>
<dbReference type="PANTHER" id="PTHR42743:SF2">
    <property type="entry name" value="AMINODEOXYCHORISMATE LYASE"/>
    <property type="match status" value="1"/>
</dbReference>
<evidence type="ECO:0000313" key="10">
    <source>
        <dbReference type="EMBL" id="VAW84877.1"/>
    </source>
</evidence>
<evidence type="ECO:0000256" key="5">
    <source>
        <dbReference type="ARBA" id="ARBA00022909"/>
    </source>
</evidence>
<comment type="subunit">
    <text evidence="3">Homodimer.</text>
</comment>
<dbReference type="InterPro" id="IPR043131">
    <property type="entry name" value="BCAT-like_N"/>
</dbReference>
<reference evidence="10" key="1">
    <citation type="submission" date="2018-06" db="EMBL/GenBank/DDBJ databases">
        <authorList>
            <person name="Zhirakovskaya E."/>
        </authorList>
    </citation>
    <scope>NUCLEOTIDE SEQUENCE</scope>
</reference>
<comment type="catalytic activity">
    <reaction evidence="9">
        <text>4-amino-4-deoxychorismate = 4-aminobenzoate + pyruvate + H(+)</text>
        <dbReference type="Rhea" id="RHEA:16201"/>
        <dbReference type="ChEBI" id="CHEBI:15361"/>
        <dbReference type="ChEBI" id="CHEBI:15378"/>
        <dbReference type="ChEBI" id="CHEBI:17836"/>
        <dbReference type="ChEBI" id="CHEBI:58406"/>
        <dbReference type="EC" id="4.1.3.38"/>
    </reaction>
</comment>
<dbReference type="NCBIfam" id="NF004761">
    <property type="entry name" value="PRK06092.1"/>
    <property type="match status" value="1"/>
</dbReference>
<dbReference type="InterPro" id="IPR018300">
    <property type="entry name" value="Aminotrans_IV_CS"/>
</dbReference>
<dbReference type="GO" id="GO:0008153">
    <property type="term" value="P:4-aminobenzoate biosynthetic process"/>
    <property type="evidence" value="ECO:0007669"/>
    <property type="project" value="TreeGrafter"/>
</dbReference>
<evidence type="ECO:0000256" key="4">
    <source>
        <dbReference type="ARBA" id="ARBA00022898"/>
    </source>
</evidence>
<dbReference type="InterPro" id="IPR043132">
    <property type="entry name" value="BCAT-like_C"/>
</dbReference>
<dbReference type="GO" id="GO:0030170">
    <property type="term" value="F:pyridoxal phosphate binding"/>
    <property type="evidence" value="ECO:0007669"/>
    <property type="project" value="InterPro"/>
</dbReference>
<dbReference type="Gene3D" id="3.30.470.10">
    <property type="match status" value="1"/>
</dbReference>
<dbReference type="CDD" id="cd01559">
    <property type="entry name" value="ADCL_like"/>
    <property type="match status" value="1"/>
</dbReference>
<dbReference type="EMBL" id="UOFQ01000009">
    <property type="protein sequence ID" value="VAW84877.1"/>
    <property type="molecule type" value="Genomic_DNA"/>
</dbReference>
<dbReference type="EC" id="4.1.3.38" evidence="8"/>
<dbReference type="NCBIfam" id="TIGR03461">
    <property type="entry name" value="pabC_Proteo"/>
    <property type="match status" value="1"/>
</dbReference>
<keyword evidence="4" id="KW-0663">Pyridoxal phosphate</keyword>
<dbReference type="AlphaFoldDB" id="A0A3B0ZBM5"/>
<dbReference type="Pfam" id="PF01063">
    <property type="entry name" value="Aminotran_4"/>
    <property type="match status" value="1"/>
</dbReference>
<evidence type="ECO:0000256" key="2">
    <source>
        <dbReference type="ARBA" id="ARBA00009320"/>
    </source>
</evidence>
<evidence type="ECO:0000256" key="3">
    <source>
        <dbReference type="ARBA" id="ARBA00011738"/>
    </source>
</evidence>
<gene>
    <name evidence="10" type="ORF">MNBD_GAMMA17-1255</name>
</gene>
<evidence type="ECO:0000256" key="9">
    <source>
        <dbReference type="ARBA" id="ARBA00049529"/>
    </source>
</evidence>
<dbReference type="GO" id="GO:0008696">
    <property type="term" value="F:4-amino-4-deoxychorismate lyase activity"/>
    <property type="evidence" value="ECO:0007669"/>
    <property type="project" value="UniProtKB-EC"/>
</dbReference>
<comment type="pathway">
    <text evidence="7">Cofactor biosynthesis; tetrahydrofolate biosynthesis; 4-aminobenzoate from chorismate: step 2/2.</text>
</comment>
<dbReference type="Gene3D" id="3.20.10.10">
    <property type="entry name" value="D-amino Acid Aminotransferase, subunit A, domain 2"/>
    <property type="match status" value="1"/>
</dbReference>
<sequence length="278" mass="30696">MLINGIATELLHASDRGLQYGDGLFETIAVVDGEPQLWAAHIARLTTGCEALQLPPPDNELLLQETRQLCAEIDKAILKIIITRGSGGRGYRFPETVAATRLLSVHPWPDYPRRHYQHGITAMVCDTRLASHSALAGIKHLNRLEQVLARNEWQGSDIHEGLMLDSHGNVIEGTMSNLFIIEGDTLITPRLNECGINGVMRETVLALALQLNITTRIESVSLARLKAASACFVTNSIIGLWPLRTLDDITYQPAKITQDLIQDLIRALGEQRLITITT</sequence>
<keyword evidence="5" id="KW-0289">Folate biosynthesis</keyword>
<organism evidence="10">
    <name type="scientific">hydrothermal vent metagenome</name>
    <dbReference type="NCBI Taxonomy" id="652676"/>
    <lineage>
        <taxon>unclassified sequences</taxon>
        <taxon>metagenomes</taxon>
        <taxon>ecological metagenomes</taxon>
    </lineage>
</organism>